<evidence type="ECO:0000313" key="3">
    <source>
        <dbReference type="Proteomes" id="UP000076623"/>
    </source>
</evidence>
<feature type="transmembrane region" description="Helical" evidence="1">
    <location>
        <begin position="60"/>
        <end position="80"/>
    </location>
</feature>
<gene>
    <name evidence="2" type="ORF">ABE65_000965</name>
</gene>
<dbReference type="STRING" id="1221500.ABE65_000965"/>
<dbReference type="EMBL" id="CP015378">
    <property type="protein sequence ID" value="ANC75508.1"/>
    <property type="molecule type" value="Genomic_DNA"/>
</dbReference>
<name>A0A160IHV3_9BACL</name>
<reference evidence="2 3" key="1">
    <citation type="submission" date="2016-04" db="EMBL/GenBank/DDBJ databases">
        <title>Complete genome sequence of Fictibacillus phosphorivorans G25-29, a strain toxic to nematodes.</title>
        <authorList>
            <person name="Zheng Z."/>
        </authorList>
    </citation>
    <scope>NUCLEOTIDE SEQUENCE [LARGE SCALE GENOMIC DNA]</scope>
    <source>
        <strain evidence="2 3">G25-29</strain>
    </source>
</reference>
<accession>A0A160IHV3</accession>
<dbReference type="Proteomes" id="UP000076623">
    <property type="component" value="Chromosome"/>
</dbReference>
<feature type="transmembrane region" description="Helical" evidence="1">
    <location>
        <begin position="92"/>
        <end position="109"/>
    </location>
</feature>
<keyword evidence="1" id="KW-0812">Transmembrane</keyword>
<dbReference type="RefSeq" id="WP_066390738.1">
    <property type="nucleotide sequence ID" value="NZ_CP015378.1"/>
</dbReference>
<feature type="transmembrane region" description="Helical" evidence="1">
    <location>
        <begin position="35"/>
        <end position="54"/>
    </location>
</feature>
<proteinExistence type="predicted"/>
<keyword evidence="1" id="KW-0472">Membrane</keyword>
<keyword evidence="3" id="KW-1185">Reference proteome</keyword>
<protein>
    <submittedName>
        <fullName evidence="2">Uncharacterized protein</fullName>
    </submittedName>
</protein>
<evidence type="ECO:0000313" key="2">
    <source>
        <dbReference type="EMBL" id="ANC75508.1"/>
    </source>
</evidence>
<organism evidence="2 3">
    <name type="scientific">Fictibacillus phosphorivorans</name>
    <dbReference type="NCBI Taxonomy" id="1221500"/>
    <lineage>
        <taxon>Bacteria</taxon>
        <taxon>Bacillati</taxon>
        <taxon>Bacillota</taxon>
        <taxon>Bacilli</taxon>
        <taxon>Bacillales</taxon>
        <taxon>Fictibacillaceae</taxon>
        <taxon>Fictibacillus</taxon>
    </lineage>
</organism>
<evidence type="ECO:0000256" key="1">
    <source>
        <dbReference type="SAM" id="Phobius"/>
    </source>
</evidence>
<dbReference type="KEGG" id="fpn:ABE65_000965"/>
<dbReference type="AlphaFoldDB" id="A0A160IHV3"/>
<keyword evidence="1" id="KW-1133">Transmembrane helix</keyword>
<feature type="transmembrane region" description="Helical" evidence="1">
    <location>
        <begin position="6"/>
        <end position="23"/>
    </location>
</feature>
<sequence>MVSLYIILYVILALICGYCIYQISQQMIKNQFSLLFSTSVVLVILSTIASFVGWEFPKAFTNGITIFSTIIAISELALYTDMSLDKRIKLSNRIRYFGLVLFFAGLLFFDQIRNSLSKNDFSPLEVLGFALFLLITTKIEKEDNAIVS</sequence>